<sequence>MIRHIMATGNLGFGAGLAATQVGLCVGISATNIVLDCIIAAKNAGRAGTRAIYSYEQAIERVIFNAIGATSEFVQHPTQKMTEHANTTLDFLNAATDKIFRLEPAVERPDSSLVERVKTLAMRIGGAVKECARIFIFDPVYYSVAVVVQQLGRCLVLVDYMRSGKDWTYNKISNGTTATVALCRAVTDQAIRVGTTPGAVLLDIIRQSSKRLEELLGNLNEKGSQLLTSGLQYRVQEVIAWCQRICDAFAKARSIEQVKLKVLDETKVCVNDMMTYIMRASLGGGSPGRRGNSVAD</sequence>
<organism evidence="1 2">
    <name type="scientific">Meloidogyne enterolobii</name>
    <name type="common">Root-knot nematode worm</name>
    <name type="synonym">Meloidogyne mayaguensis</name>
    <dbReference type="NCBI Taxonomy" id="390850"/>
    <lineage>
        <taxon>Eukaryota</taxon>
        <taxon>Metazoa</taxon>
        <taxon>Ecdysozoa</taxon>
        <taxon>Nematoda</taxon>
        <taxon>Chromadorea</taxon>
        <taxon>Rhabditida</taxon>
        <taxon>Tylenchina</taxon>
        <taxon>Tylenchomorpha</taxon>
        <taxon>Tylenchoidea</taxon>
        <taxon>Meloidogynidae</taxon>
        <taxon>Meloidogyninae</taxon>
        <taxon>Meloidogyne</taxon>
    </lineage>
</organism>
<dbReference type="AlphaFoldDB" id="A0A6V7UVM2"/>
<comment type="caution">
    <text evidence="1">The sequence shown here is derived from an EMBL/GenBank/DDBJ whole genome shotgun (WGS) entry which is preliminary data.</text>
</comment>
<proteinExistence type="predicted"/>
<name>A0A6V7UVM2_MELEN</name>
<reference evidence="1 2" key="1">
    <citation type="submission" date="2020-08" db="EMBL/GenBank/DDBJ databases">
        <authorList>
            <person name="Koutsovoulos G."/>
            <person name="Danchin GJ E."/>
        </authorList>
    </citation>
    <scope>NUCLEOTIDE SEQUENCE [LARGE SCALE GENOMIC DNA]</scope>
</reference>
<protein>
    <submittedName>
        <fullName evidence="1">Uncharacterized protein</fullName>
    </submittedName>
</protein>
<dbReference type="EMBL" id="CAJEWN010000112">
    <property type="protein sequence ID" value="CAD2165733.1"/>
    <property type="molecule type" value="Genomic_DNA"/>
</dbReference>
<evidence type="ECO:0000313" key="2">
    <source>
        <dbReference type="Proteomes" id="UP000580250"/>
    </source>
</evidence>
<dbReference type="Proteomes" id="UP000580250">
    <property type="component" value="Unassembled WGS sequence"/>
</dbReference>
<dbReference type="OrthoDB" id="5869556at2759"/>
<accession>A0A6V7UVM2</accession>
<evidence type="ECO:0000313" key="1">
    <source>
        <dbReference type="EMBL" id="CAD2165733.1"/>
    </source>
</evidence>
<gene>
    <name evidence="1" type="ORF">MENT_LOCUS17358</name>
</gene>